<evidence type="ECO:0000313" key="8">
    <source>
        <dbReference type="EMBL" id="KIW67702.1"/>
    </source>
</evidence>
<evidence type="ECO:0000256" key="6">
    <source>
        <dbReference type="RuleBase" id="RU000671"/>
    </source>
</evidence>
<dbReference type="GO" id="GO:0005634">
    <property type="term" value="C:nucleus"/>
    <property type="evidence" value="ECO:0007669"/>
    <property type="project" value="TreeGrafter"/>
</dbReference>
<dbReference type="SUPFAM" id="SSF57829">
    <property type="entry name" value="Zn-binding ribosomal proteins"/>
    <property type="match status" value="1"/>
</dbReference>
<evidence type="ECO:0000256" key="3">
    <source>
        <dbReference type="ARBA" id="ARBA00022833"/>
    </source>
</evidence>
<dbReference type="HAMAP" id="MF_00371">
    <property type="entry name" value="Ribosomal_eS27"/>
    <property type="match status" value="1"/>
</dbReference>
<keyword evidence="3 6" id="KW-0862">Zinc</keyword>
<dbReference type="PANTHER" id="PTHR48070:SF6">
    <property type="entry name" value="ESTERASE OVCA2"/>
    <property type="match status" value="1"/>
</dbReference>
<reference evidence="8 9" key="1">
    <citation type="submission" date="2015-01" db="EMBL/GenBank/DDBJ databases">
        <title>The Genome Sequence of Capronia semiimmersa CBS27337.</title>
        <authorList>
            <consortium name="The Broad Institute Genomics Platform"/>
            <person name="Cuomo C."/>
            <person name="de Hoog S."/>
            <person name="Gorbushina A."/>
            <person name="Stielow B."/>
            <person name="Teixiera M."/>
            <person name="Abouelleil A."/>
            <person name="Chapman S.B."/>
            <person name="Priest M."/>
            <person name="Young S.K."/>
            <person name="Wortman J."/>
            <person name="Nusbaum C."/>
            <person name="Birren B."/>
        </authorList>
    </citation>
    <scope>NUCLEOTIDE SEQUENCE [LARGE SCALE GENOMIC DNA]</scope>
    <source>
        <strain evidence="8 9">CBS 27337</strain>
    </source>
</reference>
<dbReference type="GO" id="GO:0005737">
    <property type="term" value="C:cytoplasm"/>
    <property type="evidence" value="ECO:0007669"/>
    <property type="project" value="TreeGrafter"/>
</dbReference>
<protein>
    <recommendedName>
        <fullName evidence="6">40S ribosomal protein S27</fullName>
    </recommendedName>
</protein>
<dbReference type="FunFam" id="2.20.25.100:FF:000001">
    <property type="entry name" value="40S ribosomal protein S27"/>
    <property type="match status" value="1"/>
</dbReference>
<dbReference type="InterPro" id="IPR023407">
    <property type="entry name" value="Ribosomal_eS27_Zn-bd_dom_sf"/>
</dbReference>
<evidence type="ECO:0000256" key="4">
    <source>
        <dbReference type="ARBA" id="ARBA00022980"/>
    </source>
</evidence>
<evidence type="ECO:0000256" key="2">
    <source>
        <dbReference type="ARBA" id="ARBA00022801"/>
    </source>
</evidence>
<proteinExistence type="inferred from homology"/>
<name>A0A0D2DZY6_9EURO</name>
<dbReference type="EMBL" id="KN846959">
    <property type="protein sequence ID" value="KIW67702.1"/>
    <property type="molecule type" value="Genomic_DNA"/>
</dbReference>
<comment type="similarity">
    <text evidence="1 6">Belongs to the eukaryotic ribosomal protein eS27 family.</text>
</comment>
<dbReference type="InterPro" id="IPR000592">
    <property type="entry name" value="Ribosomal_eS27"/>
</dbReference>
<dbReference type="GO" id="GO:0016787">
    <property type="term" value="F:hydrolase activity"/>
    <property type="evidence" value="ECO:0007669"/>
    <property type="project" value="UniProtKB-KW"/>
</dbReference>
<keyword evidence="6" id="KW-0863">Zinc-finger</keyword>
<dbReference type="PANTHER" id="PTHR48070">
    <property type="entry name" value="ESTERASE OVCA2"/>
    <property type="match status" value="1"/>
</dbReference>
<dbReference type="GO" id="GO:0008270">
    <property type="term" value="F:zinc ion binding"/>
    <property type="evidence" value="ECO:0007669"/>
    <property type="project" value="UniProtKB-KW"/>
</dbReference>
<evidence type="ECO:0000259" key="7">
    <source>
        <dbReference type="Pfam" id="PF03959"/>
    </source>
</evidence>
<organism evidence="8 9">
    <name type="scientific">Phialophora macrospora</name>
    <dbReference type="NCBI Taxonomy" id="1851006"/>
    <lineage>
        <taxon>Eukaryota</taxon>
        <taxon>Fungi</taxon>
        <taxon>Dikarya</taxon>
        <taxon>Ascomycota</taxon>
        <taxon>Pezizomycotina</taxon>
        <taxon>Eurotiomycetes</taxon>
        <taxon>Chaetothyriomycetidae</taxon>
        <taxon>Chaetothyriales</taxon>
        <taxon>Herpotrichiellaceae</taxon>
        <taxon>Phialophora</taxon>
    </lineage>
</organism>
<dbReference type="GO" id="GO:0019748">
    <property type="term" value="P:secondary metabolic process"/>
    <property type="evidence" value="ECO:0007669"/>
    <property type="project" value="TreeGrafter"/>
</dbReference>
<keyword evidence="6" id="KW-0479">Metal-binding</keyword>
<dbReference type="InterPro" id="IPR050593">
    <property type="entry name" value="LovG"/>
</dbReference>
<accession>A0A0D2DZY6</accession>
<dbReference type="GO" id="GO:0005840">
    <property type="term" value="C:ribosome"/>
    <property type="evidence" value="ECO:0007669"/>
    <property type="project" value="UniProtKB-KW"/>
</dbReference>
<dbReference type="HOGENOM" id="CLU_051938_2_0_1"/>
<dbReference type="GO" id="GO:0006412">
    <property type="term" value="P:translation"/>
    <property type="evidence" value="ECO:0007669"/>
    <property type="project" value="InterPro"/>
</dbReference>
<keyword evidence="2" id="KW-0378">Hydrolase</keyword>
<dbReference type="InterPro" id="IPR011332">
    <property type="entry name" value="Ribosomal_zn-bd"/>
</dbReference>
<dbReference type="GO" id="GO:0003735">
    <property type="term" value="F:structural constituent of ribosome"/>
    <property type="evidence" value="ECO:0007669"/>
    <property type="project" value="InterPro"/>
</dbReference>
<dbReference type="PROSITE" id="PS01168">
    <property type="entry name" value="RIBOSOMAL_S27E"/>
    <property type="match status" value="1"/>
</dbReference>
<dbReference type="Pfam" id="PF01667">
    <property type="entry name" value="Ribosomal_S27e"/>
    <property type="match status" value="1"/>
</dbReference>
<keyword evidence="9" id="KW-1185">Reference proteome</keyword>
<dbReference type="Pfam" id="PF03959">
    <property type="entry name" value="FSH1"/>
    <property type="match status" value="1"/>
</dbReference>
<dbReference type="Proteomes" id="UP000054266">
    <property type="component" value="Unassembled WGS sequence"/>
</dbReference>
<evidence type="ECO:0000256" key="5">
    <source>
        <dbReference type="ARBA" id="ARBA00023274"/>
    </source>
</evidence>
<dbReference type="SUPFAM" id="SSF53474">
    <property type="entry name" value="alpha/beta-Hydrolases"/>
    <property type="match status" value="1"/>
</dbReference>
<dbReference type="GO" id="GO:1990904">
    <property type="term" value="C:ribonucleoprotein complex"/>
    <property type="evidence" value="ECO:0007669"/>
    <property type="project" value="UniProtKB-KW"/>
</dbReference>
<dbReference type="AlphaFoldDB" id="A0A0D2DZY6"/>
<dbReference type="Gene3D" id="2.20.25.100">
    <property type="entry name" value="Zn-binding ribosomal proteins"/>
    <property type="match status" value="1"/>
</dbReference>
<comment type="cofactor">
    <cofactor evidence="6">
        <name>Zn(2+)</name>
        <dbReference type="ChEBI" id="CHEBI:29105"/>
    </cofactor>
    <text evidence="6">Binds 1 zinc ion per subunit.</text>
</comment>
<keyword evidence="5 6" id="KW-0687">Ribonucleoprotein</keyword>
<sequence>MPAAKEPGSEIKVLMLHGYTQNGTLFHAKTRAMEKYLQKAFPGISFSYPTGPLQLRPSDVPGFDPTSSEDPDSIEAYGWWRRSDTSNPPEYVGLDKGLETIARVLESEGPFQGVIGFSQGAALAAMVASLLEGESRKQAFEKARSKSTLAISYPASFERLSHPPLKFCAAYCGFRAPGERYAGFYEEPHIQTPVCHFIGSLDSVVEESRTQALIDATGGSGKTQVVIHPGGHFVPSGKQYLDTIAAFIKQKMSPASERPEHEERVEDMDVLAVDLLNPTPQAEARKHKLKTLVPAPRSFFMDVKCPGCFTITTVFSHAQTVVICAGCSTVLCQPTGGKARLTEGCSFRRK</sequence>
<evidence type="ECO:0000313" key="9">
    <source>
        <dbReference type="Proteomes" id="UP000054266"/>
    </source>
</evidence>
<evidence type="ECO:0000256" key="1">
    <source>
        <dbReference type="ARBA" id="ARBA00010919"/>
    </source>
</evidence>
<dbReference type="Gene3D" id="3.40.50.1820">
    <property type="entry name" value="alpha/beta hydrolase"/>
    <property type="match status" value="1"/>
</dbReference>
<gene>
    <name evidence="8" type="ORF">PV04_06934</name>
</gene>
<dbReference type="InterPro" id="IPR029058">
    <property type="entry name" value="AB_hydrolase_fold"/>
</dbReference>
<dbReference type="InterPro" id="IPR005645">
    <property type="entry name" value="FSH-like_dom"/>
</dbReference>
<dbReference type="STRING" id="5601.A0A0D2DZY6"/>
<keyword evidence="4 6" id="KW-0689">Ribosomal protein</keyword>
<feature type="domain" description="Serine hydrolase" evidence="7">
    <location>
        <begin position="10"/>
        <end position="243"/>
    </location>
</feature>